<dbReference type="GO" id="GO:0005886">
    <property type="term" value="C:plasma membrane"/>
    <property type="evidence" value="ECO:0007669"/>
    <property type="project" value="UniProtKB-SubCell"/>
</dbReference>
<accession>A0A6I4KT80</accession>
<dbReference type="PANTHER" id="PTHR30086">
    <property type="entry name" value="ARGININE EXPORTER PROTEIN ARGO"/>
    <property type="match status" value="1"/>
</dbReference>
<evidence type="ECO:0000256" key="1">
    <source>
        <dbReference type="ARBA" id="ARBA00004651"/>
    </source>
</evidence>
<name>A0A6I4KT80_9PSED</name>
<gene>
    <name evidence="7" type="ORF">GJV18_08130</name>
</gene>
<dbReference type="GO" id="GO:0015171">
    <property type="term" value="F:amino acid transmembrane transporter activity"/>
    <property type="evidence" value="ECO:0007669"/>
    <property type="project" value="TreeGrafter"/>
</dbReference>
<feature type="transmembrane region" description="Helical" evidence="6">
    <location>
        <begin position="38"/>
        <end position="63"/>
    </location>
</feature>
<sequence length="210" mass="22447">MAELWIFVGALVVVYLVPGPDMVLMLQTAATQGRSHAMAVAAGLAVARGAHVLMAALGLGAILKAAPEVFEGLRLLGAAYLIWLGIRIFRAASLIKSFPAAGERRKRSGWRASWRKGVFTNISNPKALLFCSVLLPQFIHLEAGAVPAQFALLGIVLVLTGLIFDLLYAGAGAALSRWLAQTPLARTLQRWLFACVLIGFGVRMALAERA</sequence>
<feature type="transmembrane region" description="Helical" evidence="6">
    <location>
        <begin position="188"/>
        <end position="206"/>
    </location>
</feature>
<dbReference type="PANTHER" id="PTHR30086:SF20">
    <property type="entry name" value="ARGININE EXPORTER PROTEIN ARGO-RELATED"/>
    <property type="match status" value="1"/>
</dbReference>
<dbReference type="AlphaFoldDB" id="A0A6I4KT80"/>
<feature type="transmembrane region" description="Helical" evidence="6">
    <location>
        <begin position="151"/>
        <end position="176"/>
    </location>
</feature>
<feature type="transmembrane region" description="Helical" evidence="6">
    <location>
        <begin position="6"/>
        <end position="26"/>
    </location>
</feature>
<dbReference type="Pfam" id="PF01810">
    <property type="entry name" value="LysE"/>
    <property type="match status" value="1"/>
</dbReference>
<dbReference type="PIRSF" id="PIRSF006324">
    <property type="entry name" value="LeuE"/>
    <property type="match status" value="1"/>
</dbReference>
<comment type="subcellular location">
    <subcellularLocation>
        <location evidence="1">Cell membrane</location>
        <topology evidence="1">Multi-pass membrane protein</topology>
    </subcellularLocation>
</comment>
<comment type="caution">
    <text evidence="7">The sequence shown here is derived from an EMBL/GenBank/DDBJ whole genome shotgun (WGS) entry which is preliminary data.</text>
</comment>
<evidence type="ECO:0000313" key="7">
    <source>
        <dbReference type="EMBL" id="MVW75284.1"/>
    </source>
</evidence>
<dbReference type="RefSeq" id="WP_160344298.1">
    <property type="nucleotide sequence ID" value="NZ_WKJZ01000001.1"/>
</dbReference>
<evidence type="ECO:0000256" key="4">
    <source>
        <dbReference type="ARBA" id="ARBA00022989"/>
    </source>
</evidence>
<dbReference type="InterPro" id="IPR001123">
    <property type="entry name" value="LeuE-type"/>
</dbReference>
<proteinExistence type="predicted"/>
<keyword evidence="2" id="KW-1003">Cell membrane</keyword>
<evidence type="ECO:0000256" key="3">
    <source>
        <dbReference type="ARBA" id="ARBA00022692"/>
    </source>
</evidence>
<evidence type="ECO:0000256" key="2">
    <source>
        <dbReference type="ARBA" id="ARBA00022475"/>
    </source>
</evidence>
<evidence type="ECO:0000313" key="8">
    <source>
        <dbReference type="Proteomes" id="UP000429555"/>
    </source>
</evidence>
<keyword evidence="5 6" id="KW-0472">Membrane</keyword>
<keyword evidence="8" id="KW-1185">Reference proteome</keyword>
<evidence type="ECO:0000256" key="6">
    <source>
        <dbReference type="SAM" id="Phobius"/>
    </source>
</evidence>
<reference evidence="7 8" key="1">
    <citation type="submission" date="2019-11" db="EMBL/GenBank/DDBJ databases">
        <title>Pseudomonas flavidum sp. nov., isolated from Baiyang Lake.</title>
        <authorList>
            <person name="Zhao Y."/>
        </authorList>
    </citation>
    <scope>NUCLEOTIDE SEQUENCE [LARGE SCALE GENOMIC DNA]</scope>
    <source>
        <strain evidence="8">R-22-3 w-18</strain>
    </source>
</reference>
<keyword evidence="4 6" id="KW-1133">Transmembrane helix</keyword>
<feature type="transmembrane region" description="Helical" evidence="6">
    <location>
        <begin position="75"/>
        <end position="98"/>
    </location>
</feature>
<keyword evidence="3 6" id="KW-0812">Transmembrane</keyword>
<dbReference type="EMBL" id="WKJZ01000001">
    <property type="protein sequence ID" value="MVW75284.1"/>
    <property type="molecule type" value="Genomic_DNA"/>
</dbReference>
<evidence type="ECO:0000256" key="5">
    <source>
        <dbReference type="ARBA" id="ARBA00023136"/>
    </source>
</evidence>
<dbReference type="Proteomes" id="UP000429555">
    <property type="component" value="Unassembled WGS sequence"/>
</dbReference>
<organism evidence="7 8">
    <name type="scientific">Pseudomonas xionganensis</name>
    <dbReference type="NCBI Taxonomy" id="2654845"/>
    <lineage>
        <taxon>Bacteria</taxon>
        <taxon>Pseudomonadati</taxon>
        <taxon>Pseudomonadota</taxon>
        <taxon>Gammaproteobacteria</taxon>
        <taxon>Pseudomonadales</taxon>
        <taxon>Pseudomonadaceae</taxon>
        <taxon>Pseudomonas</taxon>
    </lineage>
</organism>
<protein>
    <submittedName>
        <fullName evidence="7">LysE family translocator</fullName>
    </submittedName>
</protein>